<dbReference type="InterPro" id="IPR043128">
    <property type="entry name" value="Rev_trsase/Diguanyl_cyclase"/>
</dbReference>
<dbReference type="EC" id="2.7.7.65" evidence="1"/>
<reference evidence="6 7" key="1">
    <citation type="submission" date="2012-07" db="EMBL/GenBank/DDBJ databases">
        <title>Draft genome sequence of Desulfovibrio magneticus str. Maddingley MBC34 obtained from a metagenomic sequence of a methanogenic enrichment isolated from coal-seam formation water in Victoria, Australia.</title>
        <authorList>
            <person name="Greenfield P."/>
            <person name="Hendry P."/>
            <person name="Li D."/>
            <person name="Rosewarne C.P."/>
            <person name="Tran-Dinh N."/>
            <person name="Elbourne L.D.H."/>
            <person name="Paulsen I.T."/>
            <person name="Midgley D.J."/>
        </authorList>
    </citation>
    <scope>NUCLEOTIDE SEQUENCE [LARGE SCALE GENOMIC DNA]</scope>
    <source>
        <strain evidence="7">Maddingley MBC34</strain>
    </source>
</reference>
<evidence type="ECO:0000256" key="2">
    <source>
        <dbReference type="ARBA" id="ARBA00034247"/>
    </source>
</evidence>
<dbReference type="Gene3D" id="3.30.70.270">
    <property type="match status" value="1"/>
</dbReference>
<dbReference type="AlphaFoldDB" id="K6GUK2"/>
<dbReference type="SUPFAM" id="SSF55073">
    <property type="entry name" value="Nucleotide cyclase"/>
    <property type="match status" value="1"/>
</dbReference>
<dbReference type="SMART" id="SM00267">
    <property type="entry name" value="GGDEF"/>
    <property type="match status" value="1"/>
</dbReference>
<evidence type="ECO:0000313" key="7">
    <source>
        <dbReference type="Proteomes" id="UP000006272"/>
    </source>
</evidence>
<name>K6GUK2_9BACT</name>
<gene>
    <name evidence="6" type="ORF">B193_0725</name>
</gene>
<dbReference type="Pfam" id="PF00990">
    <property type="entry name" value="GGDEF"/>
    <property type="match status" value="1"/>
</dbReference>
<dbReference type="GO" id="GO:0052621">
    <property type="term" value="F:diguanylate cyclase activity"/>
    <property type="evidence" value="ECO:0007669"/>
    <property type="project" value="UniProtKB-EC"/>
</dbReference>
<dbReference type="NCBIfam" id="TIGR00254">
    <property type="entry name" value="GGDEF"/>
    <property type="match status" value="1"/>
</dbReference>
<dbReference type="GO" id="GO:0043709">
    <property type="term" value="P:cell adhesion involved in single-species biofilm formation"/>
    <property type="evidence" value="ECO:0007669"/>
    <property type="project" value="TreeGrafter"/>
</dbReference>
<sequence length="595" mass="64562">MNTTRSFSSILFLHVVAAWLFLLAGCATAWGKDLKNLLVLHNYSQDYPAIAAFDQGLRETLATDQHFDVRVWAEYLNFNAFENLPSYLPNTAEYLRFKYGHVKPDAVVADNAVTPLIVDSLGGLVDGVPLLAMAHGHDSNKTAIRGAMFVPWAMSETALGRNLELMGRLLPNVRRVVVVLGASKTEARLGAMVRAAAARHAGRLAVETTEGLGLEAMLDKVAGLDRTAAVLFIRYGLDAEGVSHVPARIARLVVQRTTVPVFGVDQHLLGHGMVGGYSHDPRRAGRLAGQWVLDALAGRQSGGVPPAADFLTYAFDARALARWMISESALPPGSEVLFREETLWESHKAYLLGGGLLLMAETALVIGLFVNRRRRRRAEAALAALNASLEERVTARTRELHEANEELHDAKDELEALNASLERISRTDSLTGLPNRRRAEEALHDALARFQRYGQGFVVAVADIDHFKRVNDACGHGVGDGVLREIARIMAVGVRECDLVARWGGEEFLLLLPQTDIPGASVLLERIRLAIAAAVHGCVTPSAPVTATIGAAEIRPGERLDDVIRRADEALYTGKAQGRNRVVWDAGEGAGGVVH</sequence>
<dbReference type="PANTHER" id="PTHR45138">
    <property type="entry name" value="REGULATORY COMPONENTS OF SENSORY TRANSDUCTION SYSTEM"/>
    <property type="match status" value="1"/>
</dbReference>
<dbReference type="PROSITE" id="PS50887">
    <property type="entry name" value="GGDEF"/>
    <property type="match status" value="1"/>
</dbReference>
<evidence type="ECO:0000256" key="4">
    <source>
        <dbReference type="SAM" id="Phobius"/>
    </source>
</evidence>
<dbReference type="PATRIC" id="fig|1206767.3.peg.688"/>
<dbReference type="Gene3D" id="3.40.50.2300">
    <property type="match status" value="1"/>
</dbReference>
<feature type="coiled-coil region" evidence="3">
    <location>
        <begin position="386"/>
        <end position="427"/>
    </location>
</feature>
<evidence type="ECO:0000256" key="3">
    <source>
        <dbReference type="SAM" id="Coils"/>
    </source>
</evidence>
<keyword evidence="3" id="KW-0175">Coiled coil</keyword>
<dbReference type="GO" id="GO:0005886">
    <property type="term" value="C:plasma membrane"/>
    <property type="evidence" value="ECO:0007669"/>
    <property type="project" value="TreeGrafter"/>
</dbReference>
<keyword evidence="4" id="KW-0472">Membrane</keyword>
<feature type="transmembrane region" description="Helical" evidence="4">
    <location>
        <begin position="349"/>
        <end position="370"/>
    </location>
</feature>
<comment type="catalytic activity">
    <reaction evidence="2">
        <text>2 GTP = 3',3'-c-di-GMP + 2 diphosphate</text>
        <dbReference type="Rhea" id="RHEA:24898"/>
        <dbReference type="ChEBI" id="CHEBI:33019"/>
        <dbReference type="ChEBI" id="CHEBI:37565"/>
        <dbReference type="ChEBI" id="CHEBI:58805"/>
        <dbReference type="EC" id="2.7.7.65"/>
    </reaction>
</comment>
<proteinExistence type="predicted"/>
<accession>K6GUK2</accession>
<keyword evidence="4" id="KW-0812">Transmembrane</keyword>
<organism evidence="6 7">
    <name type="scientific">Solidesulfovibrio magneticus str. Maddingley MBC34</name>
    <dbReference type="NCBI Taxonomy" id="1206767"/>
    <lineage>
        <taxon>Bacteria</taxon>
        <taxon>Pseudomonadati</taxon>
        <taxon>Thermodesulfobacteriota</taxon>
        <taxon>Desulfovibrionia</taxon>
        <taxon>Desulfovibrionales</taxon>
        <taxon>Desulfovibrionaceae</taxon>
        <taxon>Solidesulfovibrio</taxon>
    </lineage>
</organism>
<dbReference type="InterPro" id="IPR050469">
    <property type="entry name" value="Diguanylate_Cyclase"/>
</dbReference>
<evidence type="ECO:0000313" key="6">
    <source>
        <dbReference type="EMBL" id="EKO40540.1"/>
    </source>
</evidence>
<dbReference type="FunFam" id="3.30.70.270:FF:000001">
    <property type="entry name" value="Diguanylate cyclase domain protein"/>
    <property type="match status" value="1"/>
</dbReference>
<evidence type="ECO:0000259" key="5">
    <source>
        <dbReference type="PROSITE" id="PS50887"/>
    </source>
</evidence>
<dbReference type="InterPro" id="IPR029787">
    <property type="entry name" value="Nucleotide_cyclase"/>
</dbReference>
<dbReference type="PROSITE" id="PS51257">
    <property type="entry name" value="PROKAR_LIPOPROTEIN"/>
    <property type="match status" value="1"/>
</dbReference>
<dbReference type="Proteomes" id="UP000006272">
    <property type="component" value="Unassembled WGS sequence"/>
</dbReference>
<keyword evidence="4" id="KW-1133">Transmembrane helix</keyword>
<protein>
    <recommendedName>
        <fullName evidence="1">diguanylate cyclase</fullName>
        <ecNumber evidence="1">2.7.7.65</ecNumber>
    </recommendedName>
</protein>
<dbReference type="EMBL" id="ALAO01000064">
    <property type="protein sequence ID" value="EKO40540.1"/>
    <property type="molecule type" value="Genomic_DNA"/>
</dbReference>
<dbReference type="InterPro" id="IPR000160">
    <property type="entry name" value="GGDEF_dom"/>
</dbReference>
<dbReference type="PANTHER" id="PTHR45138:SF9">
    <property type="entry name" value="DIGUANYLATE CYCLASE DGCM-RELATED"/>
    <property type="match status" value="1"/>
</dbReference>
<feature type="domain" description="GGDEF" evidence="5">
    <location>
        <begin position="455"/>
        <end position="587"/>
    </location>
</feature>
<evidence type="ECO:0000256" key="1">
    <source>
        <dbReference type="ARBA" id="ARBA00012528"/>
    </source>
</evidence>
<comment type="caution">
    <text evidence="6">The sequence shown here is derived from an EMBL/GenBank/DDBJ whole genome shotgun (WGS) entry which is preliminary data.</text>
</comment>
<dbReference type="GO" id="GO:1902201">
    <property type="term" value="P:negative regulation of bacterial-type flagellum-dependent cell motility"/>
    <property type="evidence" value="ECO:0007669"/>
    <property type="project" value="TreeGrafter"/>
</dbReference>
<dbReference type="CDD" id="cd01949">
    <property type="entry name" value="GGDEF"/>
    <property type="match status" value="1"/>
</dbReference>